<feature type="region of interest" description="Disordered" evidence="1">
    <location>
        <begin position="74"/>
        <end position="97"/>
    </location>
</feature>
<name>A0A9Q3GL97_9BASI</name>
<sequence length="122" mass="14407">MEKSNSPPNKQQTIVIEKRKGEKETAIAQMEEWGNWKTPQISPANEDIQIHFGLRKTRKRAARQEIQVKFNKRMKMKHTNPFKRKKTGAYHEEDEAEEEIRVLIPTKYKKTQEGKEVDSDDI</sequence>
<evidence type="ECO:0000313" key="2">
    <source>
        <dbReference type="EMBL" id="MBW0471114.1"/>
    </source>
</evidence>
<accession>A0A9Q3GL97</accession>
<comment type="caution">
    <text evidence="2">The sequence shown here is derived from an EMBL/GenBank/DDBJ whole genome shotgun (WGS) entry which is preliminary data.</text>
</comment>
<dbReference type="EMBL" id="AVOT02002665">
    <property type="protein sequence ID" value="MBW0471114.1"/>
    <property type="molecule type" value="Genomic_DNA"/>
</dbReference>
<organism evidence="2 3">
    <name type="scientific">Austropuccinia psidii MF-1</name>
    <dbReference type="NCBI Taxonomy" id="1389203"/>
    <lineage>
        <taxon>Eukaryota</taxon>
        <taxon>Fungi</taxon>
        <taxon>Dikarya</taxon>
        <taxon>Basidiomycota</taxon>
        <taxon>Pucciniomycotina</taxon>
        <taxon>Pucciniomycetes</taxon>
        <taxon>Pucciniales</taxon>
        <taxon>Sphaerophragmiaceae</taxon>
        <taxon>Austropuccinia</taxon>
    </lineage>
</organism>
<evidence type="ECO:0000313" key="3">
    <source>
        <dbReference type="Proteomes" id="UP000765509"/>
    </source>
</evidence>
<dbReference type="AlphaFoldDB" id="A0A9Q3GL97"/>
<dbReference type="Proteomes" id="UP000765509">
    <property type="component" value="Unassembled WGS sequence"/>
</dbReference>
<keyword evidence="3" id="KW-1185">Reference proteome</keyword>
<evidence type="ECO:0000256" key="1">
    <source>
        <dbReference type="SAM" id="MobiDB-lite"/>
    </source>
</evidence>
<feature type="compositionally biased region" description="Basic residues" evidence="1">
    <location>
        <begin position="74"/>
        <end position="88"/>
    </location>
</feature>
<reference evidence="2" key="1">
    <citation type="submission" date="2021-03" db="EMBL/GenBank/DDBJ databases">
        <title>Draft genome sequence of rust myrtle Austropuccinia psidii MF-1, a brazilian biotype.</title>
        <authorList>
            <person name="Quecine M.C."/>
            <person name="Pachon D.M.R."/>
            <person name="Bonatelli M.L."/>
            <person name="Correr F.H."/>
            <person name="Franceschini L.M."/>
            <person name="Leite T.F."/>
            <person name="Margarido G.R.A."/>
            <person name="Almeida C.A."/>
            <person name="Ferrarezi J.A."/>
            <person name="Labate C.A."/>
        </authorList>
    </citation>
    <scope>NUCLEOTIDE SEQUENCE</scope>
    <source>
        <strain evidence="2">MF-1</strain>
    </source>
</reference>
<protein>
    <submittedName>
        <fullName evidence="2">Uncharacterized protein</fullName>
    </submittedName>
</protein>
<gene>
    <name evidence="2" type="ORF">O181_010829</name>
</gene>
<proteinExistence type="predicted"/>